<reference evidence="1" key="1">
    <citation type="submission" date="2021-06" db="EMBL/GenBank/DDBJ databases">
        <authorList>
            <person name="Kallberg Y."/>
            <person name="Tangrot J."/>
            <person name="Rosling A."/>
        </authorList>
    </citation>
    <scope>NUCLEOTIDE SEQUENCE</scope>
    <source>
        <strain evidence="1">AU212A</strain>
    </source>
</reference>
<evidence type="ECO:0000313" key="2">
    <source>
        <dbReference type="Proteomes" id="UP000789860"/>
    </source>
</evidence>
<sequence>IHMLERKGDEVGTIKFFGNNSNRRRRDEIPSDNMIARLEAEIAPPTGQIALVFTDIKNSTFLWETMPEEAMRSAIKSHNNIMRRHLRNIGGYEVKTEGDAFMVSFPTVASALLWCFTVQIELLKADWPKEIIASEDGKEICYEHDKEVIYKGLSVRMGIHCGTPVFELDIVTKRMDYFGPMVNRAARICNAADGGQICVSSDVESEISGFMHGGSGSKNIGDDEEVQGPSNNAVDKNVITLNKMGVIIKKIGEKKLKGLENAEILSLVFPERLKGRLEKDVIILPIIVTFISLFCFQSRI</sequence>
<dbReference type="EMBL" id="CAJVPM010002142">
    <property type="protein sequence ID" value="CAG8480681.1"/>
    <property type="molecule type" value="Genomic_DNA"/>
</dbReference>
<proteinExistence type="predicted"/>
<gene>
    <name evidence="1" type="ORF">SCALOS_LOCUS2407</name>
</gene>
<accession>A0ACA9KLC6</accession>
<organism evidence="1 2">
    <name type="scientific">Scutellospora calospora</name>
    <dbReference type="NCBI Taxonomy" id="85575"/>
    <lineage>
        <taxon>Eukaryota</taxon>
        <taxon>Fungi</taxon>
        <taxon>Fungi incertae sedis</taxon>
        <taxon>Mucoromycota</taxon>
        <taxon>Glomeromycotina</taxon>
        <taxon>Glomeromycetes</taxon>
        <taxon>Diversisporales</taxon>
        <taxon>Gigasporaceae</taxon>
        <taxon>Scutellospora</taxon>
    </lineage>
</organism>
<keyword evidence="2" id="KW-1185">Reference proteome</keyword>
<feature type="non-terminal residue" evidence="1">
    <location>
        <position position="1"/>
    </location>
</feature>
<dbReference type="Proteomes" id="UP000789860">
    <property type="component" value="Unassembled WGS sequence"/>
</dbReference>
<name>A0ACA9KLC6_9GLOM</name>
<protein>
    <submittedName>
        <fullName evidence="1">9918_t:CDS:1</fullName>
    </submittedName>
</protein>
<comment type="caution">
    <text evidence="1">The sequence shown here is derived from an EMBL/GenBank/DDBJ whole genome shotgun (WGS) entry which is preliminary data.</text>
</comment>
<evidence type="ECO:0000313" key="1">
    <source>
        <dbReference type="EMBL" id="CAG8480681.1"/>
    </source>
</evidence>